<dbReference type="Proteomes" id="UP001152049">
    <property type="component" value="Unassembled WGS sequence"/>
</dbReference>
<dbReference type="PANTHER" id="PTHR23501:SF107">
    <property type="entry name" value="TRANSPORTER, PUTATIVE (AFU_ORTHOLOGUE AFUA_7G04730)-RELATED"/>
    <property type="match status" value="1"/>
</dbReference>
<dbReference type="InterPro" id="IPR011701">
    <property type="entry name" value="MFS"/>
</dbReference>
<dbReference type="EMBL" id="JAOQAZ010000014">
    <property type="protein sequence ID" value="KAJ4259696.1"/>
    <property type="molecule type" value="Genomic_DNA"/>
</dbReference>
<feature type="transmembrane region" description="Helical" evidence="7">
    <location>
        <begin position="279"/>
        <end position="302"/>
    </location>
</feature>
<evidence type="ECO:0000256" key="1">
    <source>
        <dbReference type="ARBA" id="ARBA00004141"/>
    </source>
</evidence>
<evidence type="ECO:0000313" key="9">
    <source>
        <dbReference type="Proteomes" id="UP001152049"/>
    </source>
</evidence>
<comment type="subcellular location">
    <subcellularLocation>
        <location evidence="1">Membrane</location>
        <topology evidence="1">Multi-pass membrane protein</topology>
    </subcellularLocation>
</comment>
<dbReference type="GO" id="GO:0022857">
    <property type="term" value="F:transmembrane transporter activity"/>
    <property type="evidence" value="ECO:0007669"/>
    <property type="project" value="InterPro"/>
</dbReference>
<feature type="transmembrane region" description="Helical" evidence="7">
    <location>
        <begin position="165"/>
        <end position="183"/>
    </location>
</feature>
<accession>A0A9W8S0W3</accession>
<feature type="transmembrane region" description="Helical" evidence="7">
    <location>
        <begin position="348"/>
        <end position="368"/>
    </location>
</feature>
<sequence length="592" mass="65589">MATHTQNGPTPITPINEVSVPDIEKAPTNDNNNMFTEEDLKDMSDEEYKQQGVKKVEAVTNVWTKKMLIATFIFLFLVSFVDSLLGSVQGNLVPYVTSSFASHGLLATTGIVASILGAVWNLTIAKVIDIWGRVWGFGAMVLLLVVGMIMKATCNGVEMYAAAHTLYWVGHLGLLYIIDVIVADTTTLKNRLIIMAINYTPTISSTFAGPKIAELFYVNVNFRWAFGAFCIILLAFCIPVMVIFIMNEIKAKKFGVAPEKIQHANIWEAVKYYFVQFDVIGLSLTTFGWALLLLPFSIASLAPKGWESGYIIAMLVLGVVLLAAFVVWEKFFAPVPYFPFHLLMDRTILGACLIYGIMFASIFCWDTYYGSYLQVVHYESITTSGYVLNSFSLMAAFVGPFVGIAIRYFGHFKWPSFVGVPFLVLGTALLIHFRHPETAVNWLVMCQLFNGIYSGIWSLTARIAIMASVKHQDVAVALAIWSMFGGIGSSIGQTIAGAIWTNMLPQELAKRLPESAQNMTATIYGDITVQMSYPAGSAERDAIIGAYDYVQQKMVIAGACFIPFCVICLFMWKNINLKEKDARSHQAKGMVF</sequence>
<dbReference type="AlphaFoldDB" id="A0A9W8S0W3"/>
<feature type="compositionally biased region" description="Polar residues" evidence="6">
    <location>
        <begin position="1"/>
        <end position="10"/>
    </location>
</feature>
<comment type="caution">
    <text evidence="8">The sequence shown here is derived from an EMBL/GenBank/DDBJ whole genome shotgun (WGS) entry which is preliminary data.</text>
</comment>
<dbReference type="OrthoDB" id="4078873at2759"/>
<evidence type="ECO:0000256" key="3">
    <source>
        <dbReference type="ARBA" id="ARBA00022989"/>
    </source>
</evidence>
<dbReference type="PANTHER" id="PTHR23501">
    <property type="entry name" value="MAJOR FACILITATOR SUPERFAMILY"/>
    <property type="match status" value="1"/>
</dbReference>
<feature type="transmembrane region" description="Helical" evidence="7">
    <location>
        <begin position="134"/>
        <end position="153"/>
    </location>
</feature>
<dbReference type="GO" id="GO:0005886">
    <property type="term" value="C:plasma membrane"/>
    <property type="evidence" value="ECO:0007669"/>
    <property type="project" value="TreeGrafter"/>
</dbReference>
<feature type="transmembrane region" description="Helical" evidence="7">
    <location>
        <begin position="554"/>
        <end position="572"/>
    </location>
</feature>
<evidence type="ECO:0000256" key="2">
    <source>
        <dbReference type="ARBA" id="ARBA00022692"/>
    </source>
</evidence>
<gene>
    <name evidence="8" type="ORF">NW762_007627</name>
</gene>
<name>A0A9W8S0W3_9HYPO</name>
<evidence type="ECO:0000313" key="8">
    <source>
        <dbReference type="EMBL" id="KAJ4259696.1"/>
    </source>
</evidence>
<feature type="transmembrane region" description="Helical" evidence="7">
    <location>
        <begin position="476"/>
        <end position="500"/>
    </location>
</feature>
<evidence type="ECO:0000256" key="6">
    <source>
        <dbReference type="SAM" id="MobiDB-lite"/>
    </source>
</evidence>
<evidence type="ECO:0000256" key="7">
    <source>
        <dbReference type="SAM" id="Phobius"/>
    </source>
</evidence>
<protein>
    <recommendedName>
        <fullName evidence="10">Siderophore iron transporter mirB</fullName>
    </recommendedName>
</protein>
<feature type="transmembrane region" description="Helical" evidence="7">
    <location>
        <begin position="439"/>
        <end position="464"/>
    </location>
</feature>
<keyword evidence="3 7" id="KW-1133">Transmembrane helix</keyword>
<feature type="transmembrane region" description="Helical" evidence="7">
    <location>
        <begin position="388"/>
        <end position="409"/>
    </location>
</feature>
<keyword evidence="5" id="KW-0325">Glycoprotein</keyword>
<dbReference type="InterPro" id="IPR036259">
    <property type="entry name" value="MFS_trans_sf"/>
</dbReference>
<proteinExistence type="predicted"/>
<feature type="transmembrane region" description="Helical" evidence="7">
    <location>
        <begin position="67"/>
        <end position="88"/>
    </location>
</feature>
<keyword evidence="4 7" id="KW-0472">Membrane</keyword>
<evidence type="ECO:0000256" key="5">
    <source>
        <dbReference type="ARBA" id="ARBA00023180"/>
    </source>
</evidence>
<dbReference type="Gene3D" id="1.20.1250.20">
    <property type="entry name" value="MFS general substrate transporter like domains"/>
    <property type="match status" value="2"/>
</dbReference>
<keyword evidence="2 7" id="KW-0812">Transmembrane</keyword>
<feature type="region of interest" description="Disordered" evidence="6">
    <location>
        <begin position="1"/>
        <end position="34"/>
    </location>
</feature>
<reference evidence="8" key="1">
    <citation type="submission" date="2022-09" db="EMBL/GenBank/DDBJ databases">
        <title>Fusarium specimens isolated from Avocado Roots.</title>
        <authorList>
            <person name="Stajich J."/>
            <person name="Roper C."/>
            <person name="Heimlech-Rivalta G."/>
        </authorList>
    </citation>
    <scope>NUCLEOTIDE SEQUENCE</scope>
    <source>
        <strain evidence="8">CF00136</strain>
    </source>
</reference>
<evidence type="ECO:0000256" key="4">
    <source>
        <dbReference type="ARBA" id="ARBA00023136"/>
    </source>
</evidence>
<dbReference type="SUPFAM" id="SSF103473">
    <property type="entry name" value="MFS general substrate transporter"/>
    <property type="match status" value="2"/>
</dbReference>
<organism evidence="8 9">
    <name type="scientific">Fusarium torreyae</name>
    <dbReference type="NCBI Taxonomy" id="1237075"/>
    <lineage>
        <taxon>Eukaryota</taxon>
        <taxon>Fungi</taxon>
        <taxon>Dikarya</taxon>
        <taxon>Ascomycota</taxon>
        <taxon>Pezizomycotina</taxon>
        <taxon>Sordariomycetes</taxon>
        <taxon>Hypocreomycetidae</taxon>
        <taxon>Hypocreales</taxon>
        <taxon>Nectriaceae</taxon>
        <taxon>Fusarium</taxon>
    </lineage>
</organism>
<feature type="transmembrane region" description="Helical" evidence="7">
    <location>
        <begin position="224"/>
        <end position="245"/>
    </location>
</feature>
<evidence type="ECO:0008006" key="10">
    <source>
        <dbReference type="Google" id="ProtNLM"/>
    </source>
</evidence>
<dbReference type="Pfam" id="PF07690">
    <property type="entry name" value="MFS_1"/>
    <property type="match status" value="1"/>
</dbReference>
<feature type="transmembrane region" description="Helical" evidence="7">
    <location>
        <begin position="308"/>
        <end position="328"/>
    </location>
</feature>
<feature type="transmembrane region" description="Helical" evidence="7">
    <location>
        <begin position="100"/>
        <end position="122"/>
    </location>
</feature>
<keyword evidence="9" id="KW-1185">Reference proteome</keyword>